<dbReference type="OrthoDB" id="7763734at2759"/>
<dbReference type="Pfam" id="PF10545">
    <property type="entry name" value="MADF_DNA_bdg"/>
    <property type="match status" value="1"/>
</dbReference>
<dbReference type="Proteomes" id="UP001151699">
    <property type="component" value="Chromosome X"/>
</dbReference>
<evidence type="ECO:0000313" key="3">
    <source>
        <dbReference type="Proteomes" id="UP001151699"/>
    </source>
</evidence>
<proteinExistence type="predicted"/>
<gene>
    <name evidence="2" type="ORF">Bhyg_12277</name>
</gene>
<dbReference type="PANTHER" id="PTHR21505:SF12">
    <property type="entry name" value="MADF DOMAIN-CONTAINING PROTEIN-RELATED"/>
    <property type="match status" value="1"/>
</dbReference>
<evidence type="ECO:0000259" key="1">
    <source>
        <dbReference type="PROSITE" id="PS51029"/>
    </source>
</evidence>
<organism evidence="2 3">
    <name type="scientific">Pseudolycoriella hygida</name>
    <dbReference type="NCBI Taxonomy" id="35572"/>
    <lineage>
        <taxon>Eukaryota</taxon>
        <taxon>Metazoa</taxon>
        <taxon>Ecdysozoa</taxon>
        <taxon>Arthropoda</taxon>
        <taxon>Hexapoda</taxon>
        <taxon>Insecta</taxon>
        <taxon>Pterygota</taxon>
        <taxon>Neoptera</taxon>
        <taxon>Endopterygota</taxon>
        <taxon>Diptera</taxon>
        <taxon>Nematocera</taxon>
        <taxon>Sciaroidea</taxon>
        <taxon>Sciaridae</taxon>
        <taxon>Pseudolycoriella</taxon>
    </lineage>
</organism>
<dbReference type="AlphaFoldDB" id="A0A9Q0MWX3"/>
<dbReference type="EMBL" id="WJQU01000003">
    <property type="protein sequence ID" value="KAJ6639531.1"/>
    <property type="molecule type" value="Genomic_DNA"/>
</dbReference>
<keyword evidence="3" id="KW-1185">Reference proteome</keyword>
<protein>
    <recommendedName>
        <fullName evidence="1">MADF domain-containing protein</fullName>
    </recommendedName>
</protein>
<dbReference type="SMART" id="SM00595">
    <property type="entry name" value="MADF"/>
    <property type="match status" value="1"/>
</dbReference>
<dbReference type="PROSITE" id="PS51029">
    <property type="entry name" value="MADF"/>
    <property type="match status" value="1"/>
</dbReference>
<dbReference type="PANTHER" id="PTHR21505">
    <property type="entry name" value="MADF DOMAIN-CONTAINING PROTEIN-RELATED"/>
    <property type="match status" value="1"/>
</dbReference>
<dbReference type="InterPro" id="IPR006578">
    <property type="entry name" value="MADF-dom"/>
</dbReference>
<evidence type="ECO:0000313" key="2">
    <source>
        <dbReference type="EMBL" id="KAJ6639531.1"/>
    </source>
</evidence>
<feature type="domain" description="MADF" evidence="1">
    <location>
        <begin position="101"/>
        <end position="195"/>
    </location>
</feature>
<sequence>MLPSWLSIENDGVQCPQIIASSVTEIVDSQFASSTDGRQDNETRETCFHKKRCVVVALDPEVVNVDTEGFSKVEESASTSTSQKKPTVPTRKNFTEYEEDAIIEFYSKNRFLWDHNDVNYKIAVKSASLQELVQQLGNKFTAQEIHHRFSGMRTTYKNNVAKVKKSTSTGASADDIYVPTWPHFENMKFLEDSIPNRTSICSYTVGDAIEVEALDLSHATDVFDLMATQSKEDIKENQRFQKPKMAKSKQVEVVDECLQVLRSIDMGKNDTANATLKDRCDSYGEFVAASLKVMSLWNQSLAMAVISNVLLNFDPNNPHTGNPNQ</sequence>
<comment type="caution">
    <text evidence="2">The sequence shown here is derived from an EMBL/GenBank/DDBJ whole genome shotgun (WGS) entry which is preliminary data.</text>
</comment>
<name>A0A9Q0MWX3_9DIPT</name>
<reference evidence="2" key="1">
    <citation type="submission" date="2022-07" db="EMBL/GenBank/DDBJ databases">
        <authorList>
            <person name="Trinca V."/>
            <person name="Uliana J.V.C."/>
            <person name="Torres T.T."/>
            <person name="Ward R.J."/>
            <person name="Monesi N."/>
        </authorList>
    </citation>
    <scope>NUCLEOTIDE SEQUENCE</scope>
    <source>
        <strain evidence="2">HSMRA1968</strain>
        <tissue evidence="2">Whole embryos</tissue>
    </source>
</reference>
<accession>A0A9Q0MWX3</accession>